<name>A0A9N9EJM2_9GLOM</name>
<reference evidence="2" key="1">
    <citation type="submission" date="2021-06" db="EMBL/GenBank/DDBJ databases">
        <authorList>
            <person name="Kallberg Y."/>
            <person name="Tangrot J."/>
            <person name="Rosling A."/>
        </authorList>
    </citation>
    <scope>NUCLEOTIDE SEQUENCE</scope>
    <source>
        <strain evidence="2">FL966</strain>
    </source>
</reference>
<evidence type="ECO:0000313" key="2">
    <source>
        <dbReference type="EMBL" id="CAG8676714.1"/>
    </source>
</evidence>
<keyword evidence="1" id="KW-0732">Signal</keyword>
<sequence>MEKLSILIFILVVITYVHAVAVDVNKLHIRAPGDPIVVTVESPNVFCSFLPRAPNTGIGASEGDAIAFCSVATVDAPNAGLFPSGLIRTMNFLKTDNYVQITGTINSNVYVVPTDGGGQYDINAPPGASCHGYERFVNLVEPNVQGQTEPGVGRFCIRCCNGPTAKDDCPTGRSTVGCENIIPGIY</sequence>
<protein>
    <submittedName>
        <fullName evidence="2">4504_t:CDS:1</fullName>
    </submittedName>
</protein>
<dbReference type="Proteomes" id="UP000789759">
    <property type="component" value="Unassembled WGS sequence"/>
</dbReference>
<dbReference type="EMBL" id="CAJVQA010008758">
    <property type="protein sequence ID" value="CAG8676714.1"/>
    <property type="molecule type" value="Genomic_DNA"/>
</dbReference>
<accession>A0A9N9EJM2</accession>
<proteinExistence type="predicted"/>
<evidence type="ECO:0000256" key="1">
    <source>
        <dbReference type="SAM" id="SignalP"/>
    </source>
</evidence>
<organism evidence="2 3">
    <name type="scientific">Cetraspora pellucida</name>
    <dbReference type="NCBI Taxonomy" id="1433469"/>
    <lineage>
        <taxon>Eukaryota</taxon>
        <taxon>Fungi</taxon>
        <taxon>Fungi incertae sedis</taxon>
        <taxon>Mucoromycota</taxon>
        <taxon>Glomeromycotina</taxon>
        <taxon>Glomeromycetes</taxon>
        <taxon>Diversisporales</taxon>
        <taxon>Gigasporaceae</taxon>
        <taxon>Cetraspora</taxon>
    </lineage>
</organism>
<gene>
    <name evidence="2" type="ORF">CPELLU_LOCUS10559</name>
</gene>
<evidence type="ECO:0000313" key="3">
    <source>
        <dbReference type="Proteomes" id="UP000789759"/>
    </source>
</evidence>
<dbReference type="AlphaFoldDB" id="A0A9N9EJM2"/>
<dbReference type="OrthoDB" id="3044029at2759"/>
<comment type="caution">
    <text evidence="2">The sequence shown here is derived from an EMBL/GenBank/DDBJ whole genome shotgun (WGS) entry which is preliminary data.</text>
</comment>
<feature type="chain" id="PRO_5040479972" evidence="1">
    <location>
        <begin position="20"/>
        <end position="186"/>
    </location>
</feature>
<keyword evidence="3" id="KW-1185">Reference proteome</keyword>
<feature type="signal peptide" evidence="1">
    <location>
        <begin position="1"/>
        <end position="19"/>
    </location>
</feature>